<dbReference type="Proteomes" id="UP000190188">
    <property type="component" value="Unassembled WGS sequence"/>
</dbReference>
<evidence type="ECO:0000313" key="2">
    <source>
        <dbReference type="EMBL" id="OPA73870.1"/>
    </source>
</evidence>
<accession>A0A1T2X1X2</accession>
<dbReference type="InterPro" id="IPR032599">
    <property type="entry name" value="YcdB/YcdC_rep_domain"/>
</dbReference>
<dbReference type="AlphaFoldDB" id="A0A1T2X1X2"/>
<keyword evidence="3" id="KW-1185">Reference proteome</keyword>
<feature type="domain" description="SLH" evidence="1">
    <location>
        <begin position="677"/>
        <end position="740"/>
    </location>
</feature>
<organism evidence="2 3">
    <name type="scientific">Paenibacillus selenitireducens</name>
    <dbReference type="NCBI Taxonomy" id="1324314"/>
    <lineage>
        <taxon>Bacteria</taxon>
        <taxon>Bacillati</taxon>
        <taxon>Bacillota</taxon>
        <taxon>Bacilli</taxon>
        <taxon>Bacillales</taxon>
        <taxon>Paenibacillaceae</taxon>
        <taxon>Paenibacillus</taxon>
    </lineage>
</organism>
<evidence type="ECO:0000313" key="3">
    <source>
        <dbReference type="Proteomes" id="UP000190188"/>
    </source>
</evidence>
<dbReference type="InterPro" id="IPR001119">
    <property type="entry name" value="SLH_dom"/>
</dbReference>
<dbReference type="Pfam" id="PF16244">
    <property type="entry name" value="DUF4901"/>
    <property type="match status" value="1"/>
</dbReference>
<dbReference type="STRING" id="1324314.BVG16_25860"/>
<comment type="caution">
    <text evidence="2">The sequence shown here is derived from an EMBL/GenBank/DDBJ whole genome shotgun (WGS) entry which is preliminary data.</text>
</comment>
<protein>
    <recommendedName>
        <fullName evidence="1">SLH domain-containing protein</fullName>
    </recommendedName>
</protein>
<evidence type="ECO:0000259" key="1">
    <source>
        <dbReference type="PROSITE" id="PS51272"/>
    </source>
</evidence>
<dbReference type="EMBL" id="MSZX01000013">
    <property type="protein sequence ID" value="OPA73870.1"/>
    <property type="molecule type" value="Genomic_DNA"/>
</dbReference>
<feature type="domain" description="SLH" evidence="1">
    <location>
        <begin position="743"/>
        <end position="805"/>
    </location>
</feature>
<sequence length="807" mass="90453">MPNVSFNNIWKSIRIFTFPHVEGAMTLKRKKIRRAIIQKAAVVTTLSLCLLQQVAAAENYTTTTTTATSGAYSTDTKAVKAGAPEEAVSKVKMEPKITKEQAVAKIIGLFPKFKEAEVASVTLGNPNVYPPQDEAIWNIQWRYITGNGSSGFNSEVDAITGDVLQVSLSGFEDYNNRTYEYPPKLTEAQAKEVALQWIGKIAPDIDKNTLKEQELYGGTQNLPLFGPSYYSFNYQILVNGLPSENSVSVLLDSNGVLQSYGRSQSELTYPSAQPKVQADEAKKAMGHALDLELSYYPEYSPNGEIKQYYLGYSPKWKSVSSVLDAKTGVFIDSVTGQPSKPATSTYKPLEPTAKPFTPHQGNELTAEEAKSLVTKLLTPPKENERFASNSTADWQDRTQKVWQLSWDSKDFSSYSNRFEARVNVKTGQILTLGYPYSYAYQPIDTTKKQDPAAISRDTAEKKANWWVNQLYPNAAESLKLLTTDGFDADREGHTFIYQQFIHGIPVQMNNVQVVISPTGALKHYEVRSRAIDEASIPAGTPKMTEEQARQLYLDHLQAELRYSRITGKAAEGSAKEIKPELRLVYIPKFNNEDRYVIRTDTGKFVTGWSSDLVINEAKDITGNPEEAALKKLLELRIISPDEEGLVKPNEAIKYGEFMQWIMQAVQSYYSTNRDAEAKPVFKDVTKDSPYYQSASMFIEMRWLQKDPTRDLQPERTLTREQLAEMLSHILQYDKLSQYLSKDSEVAQLQDTAEIENKGAVALMLKLGMMSSDGGKFHPQAAVTRAEAAKMIIKLAEIQGRVDQIILR</sequence>
<reference evidence="2 3" key="1">
    <citation type="submission" date="2017-01" db="EMBL/GenBank/DDBJ databases">
        <title>Genome analysis of Paenibacillus selenitrireducens ES3-24.</title>
        <authorList>
            <person name="Xu D."/>
            <person name="Yao R."/>
            <person name="Zheng S."/>
        </authorList>
    </citation>
    <scope>NUCLEOTIDE SEQUENCE [LARGE SCALE GENOMIC DNA]</scope>
    <source>
        <strain evidence="2 3">ES3-24</strain>
    </source>
</reference>
<dbReference type="PROSITE" id="PS51272">
    <property type="entry name" value="SLH"/>
    <property type="match status" value="2"/>
</dbReference>
<proteinExistence type="predicted"/>
<dbReference type="Pfam" id="PF00395">
    <property type="entry name" value="SLH"/>
    <property type="match status" value="2"/>
</dbReference>
<gene>
    <name evidence="2" type="ORF">BVG16_25860</name>
</gene>
<name>A0A1T2X1X2_9BACL</name>